<proteinExistence type="predicted"/>
<sequence>MHSELPFMNVLLNVITLPVHPRRWYYAGCVNNMKEQQYLLLLSHVVACSGTLSSTGHFELLRESWRLNSLRKR</sequence>
<name>A0A2X1NDD7_ECOLX</name>
<reference evidence="1" key="2">
    <citation type="submission" date="2023-10" db="EMBL/GenBank/DDBJ databases">
        <authorList>
            <person name="Leclercq S."/>
        </authorList>
    </citation>
    <scope>NUCLEOTIDE SEQUENCE</scope>
    <source>
        <strain evidence="1">F848</strain>
    </source>
</reference>
<dbReference type="Proteomes" id="UP001190091">
    <property type="component" value="Unassembled WGS sequence"/>
</dbReference>
<dbReference type="EMBL" id="UGAW01000001">
    <property type="protein sequence ID" value="STG52143.1"/>
    <property type="molecule type" value="Genomic_DNA"/>
</dbReference>
<dbReference type="Proteomes" id="UP000254817">
    <property type="component" value="Unassembled WGS sequence"/>
</dbReference>
<evidence type="ECO:0000313" key="2">
    <source>
        <dbReference type="EMBL" id="STG52143.1"/>
    </source>
</evidence>
<reference evidence="2 3" key="1">
    <citation type="submission" date="2018-06" db="EMBL/GenBank/DDBJ databases">
        <authorList>
            <consortium name="Pathogen Informatics"/>
            <person name="Doyle S."/>
        </authorList>
    </citation>
    <scope>NUCLEOTIDE SEQUENCE [LARGE SCALE GENOMIC DNA]</scope>
    <source>
        <strain evidence="2 3">NCTC11112</strain>
    </source>
</reference>
<dbReference type="EMBL" id="CAUZHL010000005">
    <property type="protein sequence ID" value="CAK1214165.1"/>
    <property type="molecule type" value="Genomic_DNA"/>
</dbReference>
<protein>
    <submittedName>
        <fullName evidence="2">Uncharacterized protein</fullName>
    </submittedName>
</protein>
<dbReference type="AlphaFoldDB" id="A0A2X1NDD7"/>
<gene>
    <name evidence="1" type="ORF">FGAF848_39870</name>
    <name evidence="2" type="ORF">NCTC11112_02635</name>
</gene>
<evidence type="ECO:0000313" key="1">
    <source>
        <dbReference type="EMBL" id="CAK1214165.1"/>
    </source>
</evidence>
<evidence type="ECO:0000313" key="3">
    <source>
        <dbReference type="Proteomes" id="UP000254817"/>
    </source>
</evidence>
<organism evidence="2 3">
    <name type="scientific">Escherichia coli</name>
    <dbReference type="NCBI Taxonomy" id="562"/>
    <lineage>
        <taxon>Bacteria</taxon>
        <taxon>Pseudomonadati</taxon>
        <taxon>Pseudomonadota</taxon>
        <taxon>Gammaproteobacteria</taxon>
        <taxon>Enterobacterales</taxon>
        <taxon>Enterobacteriaceae</taxon>
        <taxon>Escherichia</taxon>
    </lineage>
</organism>
<accession>A0A2X1NDD7</accession>